<dbReference type="EMBL" id="KK107321">
    <property type="protein sequence ID" value="EZA52704.1"/>
    <property type="molecule type" value="Genomic_DNA"/>
</dbReference>
<keyword evidence="3" id="KW-1185">Reference proteome</keyword>
<dbReference type="AlphaFoldDB" id="A0A026WCD6"/>
<keyword evidence="1" id="KW-1133">Transmembrane helix</keyword>
<proteinExistence type="predicted"/>
<evidence type="ECO:0000313" key="2">
    <source>
        <dbReference type="EMBL" id="EZA52704.1"/>
    </source>
</evidence>
<organism evidence="2 3">
    <name type="scientific">Ooceraea biroi</name>
    <name type="common">Clonal raider ant</name>
    <name type="synonym">Cerapachys biroi</name>
    <dbReference type="NCBI Taxonomy" id="2015173"/>
    <lineage>
        <taxon>Eukaryota</taxon>
        <taxon>Metazoa</taxon>
        <taxon>Ecdysozoa</taxon>
        <taxon>Arthropoda</taxon>
        <taxon>Hexapoda</taxon>
        <taxon>Insecta</taxon>
        <taxon>Pterygota</taxon>
        <taxon>Neoptera</taxon>
        <taxon>Endopterygota</taxon>
        <taxon>Hymenoptera</taxon>
        <taxon>Apocrita</taxon>
        <taxon>Aculeata</taxon>
        <taxon>Formicoidea</taxon>
        <taxon>Formicidae</taxon>
        <taxon>Dorylinae</taxon>
        <taxon>Ooceraea</taxon>
    </lineage>
</organism>
<protein>
    <submittedName>
        <fullName evidence="2">Uncharacterized protein</fullName>
    </submittedName>
</protein>
<reference evidence="2 3" key="1">
    <citation type="journal article" date="2014" name="Curr. Biol.">
        <title>The genome of the clonal raider ant Cerapachys biroi.</title>
        <authorList>
            <person name="Oxley P.R."/>
            <person name="Ji L."/>
            <person name="Fetter-Pruneda I."/>
            <person name="McKenzie S.K."/>
            <person name="Li C."/>
            <person name="Hu H."/>
            <person name="Zhang G."/>
            <person name="Kronauer D.J."/>
        </authorList>
    </citation>
    <scope>NUCLEOTIDE SEQUENCE [LARGE SCALE GENOMIC DNA]</scope>
</reference>
<name>A0A026WCD6_OOCBI</name>
<evidence type="ECO:0000256" key="1">
    <source>
        <dbReference type="SAM" id="Phobius"/>
    </source>
</evidence>
<dbReference type="Proteomes" id="UP000053097">
    <property type="component" value="Unassembled WGS sequence"/>
</dbReference>
<keyword evidence="1" id="KW-0812">Transmembrane</keyword>
<feature type="transmembrane region" description="Helical" evidence="1">
    <location>
        <begin position="41"/>
        <end position="61"/>
    </location>
</feature>
<evidence type="ECO:0000313" key="3">
    <source>
        <dbReference type="Proteomes" id="UP000053097"/>
    </source>
</evidence>
<sequence length="73" mass="8168">DRVPLNTKKKKKKKVSAAYNKGLLAGSANRSLSYCGYDGRFAITFAVANLLAYCWTFLQFAETKVSLRWASET</sequence>
<accession>A0A026WCD6</accession>
<keyword evidence="1" id="KW-0472">Membrane</keyword>
<gene>
    <name evidence="2" type="ORF">X777_07085</name>
</gene>
<feature type="non-terminal residue" evidence="2">
    <location>
        <position position="1"/>
    </location>
</feature>